<dbReference type="GO" id="GO:0008677">
    <property type="term" value="F:2-dehydropantoate 2-reductase activity"/>
    <property type="evidence" value="ECO:0007669"/>
    <property type="project" value="UniProtKB-EC"/>
</dbReference>
<dbReference type="Gene3D" id="1.10.1040.10">
    <property type="entry name" value="N-(1-d-carboxylethyl)-l-norvaline Dehydrogenase, domain 2"/>
    <property type="match status" value="1"/>
</dbReference>
<comment type="catalytic activity">
    <reaction evidence="8">
        <text>(R)-pantoate + NADP(+) = 2-dehydropantoate + NADPH + H(+)</text>
        <dbReference type="Rhea" id="RHEA:16233"/>
        <dbReference type="ChEBI" id="CHEBI:11561"/>
        <dbReference type="ChEBI" id="CHEBI:15378"/>
        <dbReference type="ChEBI" id="CHEBI:15980"/>
        <dbReference type="ChEBI" id="CHEBI:57783"/>
        <dbReference type="ChEBI" id="CHEBI:58349"/>
        <dbReference type="EC" id="1.1.1.169"/>
    </reaction>
</comment>
<dbReference type="Pfam" id="PF08546">
    <property type="entry name" value="ApbA_C"/>
    <property type="match status" value="1"/>
</dbReference>
<dbReference type="GO" id="GO:0005737">
    <property type="term" value="C:cytoplasm"/>
    <property type="evidence" value="ECO:0007669"/>
    <property type="project" value="TreeGrafter"/>
</dbReference>
<evidence type="ECO:0000256" key="7">
    <source>
        <dbReference type="ARBA" id="ARBA00032024"/>
    </source>
</evidence>
<dbReference type="SUPFAM" id="SSF48179">
    <property type="entry name" value="6-phosphogluconate dehydrogenase C-terminal domain-like"/>
    <property type="match status" value="1"/>
</dbReference>
<dbReference type="PANTHER" id="PTHR43765:SF2">
    <property type="entry name" value="2-DEHYDROPANTOATE 2-REDUCTASE"/>
    <property type="match status" value="1"/>
</dbReference>
<feature type="domain" description="Ketopantoate reductase C-terminal" evidence="10">
    <location>
        <begin position="180"/>
        <end position="320"/>
    </location>
</feature>
<evidence type="ECO:0000256" key="1">
    <source>
        <dbReference type="ARBA" id="ARBA00004994"/>
    </source>
</evidence>
<reference evidence="12 14" key="2">
    <citation type="journal article" date="2019" name="PLoS Negl. Trop. Dis.">
        <title>Revisiting the worldwide diversity of Leptospira species in the environment.</title>
        <authorList>
            <person name="Vincent A.T."/>
            <person name="Schiettekatte O."/>
            <person name="Bourhy P."/>
            <person name="Veyrier F.J."/>
            <person name="Picardeau M."/>
        </authorList>
    </citation>
    <scope>NUCLEOTIDE SEQUENCE [LARGE SCALE GENOMIC DNA]</scope>
    <source>
        <strain evidence="12 14">201800273</strain>
        <strain evidence="11">201800295</strain>
    </source>
</reference>
<keyword evidence="6" id="KW-0560">Oxidoreductase</keyword>
<dbReference type="Proteomes" id="UP000297617">
    <property type="component" value="Unassembled WGS sequence"/>
</dbReference>
<dbReference type="InterPro" id="IPR013328">
    <property type="entry name" value="6PGD_dom2"/>
</dbReference>
<comment type="pathway">
    <text evidence="1">Cofactor biosynthesis; (R)-pantothenate biosynthesis; (R)-pantoate from 3-methyl-2-oxobutanoate: step 2/2.</text>
</comment>
<dbReference type="InterPro" id="IPR008927">
    <property type="entry name" value="6-PGluconate_DH-like_C_sf"/>
</dbReference>
<dbReference type="InterPro" id="IPR013332">
    <property type="entry name" value="KPR_N"/>
</dbReference>
<evidence type="ECO:0000313" key="11">
    <source>
        <dbReference type="EMBL" id="TGK52450.1"/>
    </source>
</evidence>
<dbReference type="InterPro" id="IPR013752">
    <property type="entry name" value="KPA_reductase"/>
</dbReference>
<evidence type="ECO:0000256" key="2">
    <source>
        <dbReference type="ARBA" id="ARBA00007870"/>
    </source>
</evidence>
<evidence type="ECO:0000256" key="8">
    <source>
        <dbReference type="ARBA" id="ARBA00048793"/>
    </source>
</evidence>
<evidence type="ECO:0000313" key="14">
    <source>
        <dbReference type="Proteomes" id="UP000297641"/>
    </source>
</evidence>
<dbReference type="EMBL" id="RQFD01000003">
    <property type="protein sequence ID" value="TGK52450.1"/>
    <property type="molecule type" value="Genomic_DNA"/>
</dbReference>
<sequence>MKEKFPTIAICGIGSVTVTILHAFHQNKVPFKILCQNQMRLDSLKEKPIQFKGPNGITTSINLTDHLTLIQDCKHQFDFIILGCKNQSLNDYLSITDKFLNSDGKWILIQNGLPESYYPSLGNKLIGGVVGWNTQVLQDGTYFQSNHGSLIIGGIQQIKLNPIWISLLNPWIEVIITESILGYRWHKLAINAIINGLAASKQISLGELFLNIEGRREAICILSEIKNLMDHLNIKEGVVPGSFPIKKLGDGIGALPNWIRHLILIFLGLKYYKIRTSMVQDLDNKRKTEINYINGEVVKIAKLENISVPWNTRILNQVLKIESEF</sequence>
<comment type="caution">
    <text evidence="12">The sequence shown here is derived from an EMBL/GenBank/DDBJ whole genome shotgun (WGS) entry which is preliminary data.</text>
</comment>
<dbReference type="PANTHER" id="PTHR43765">
    <property type="entry name" value="2-DEHYDROPANTOATE 2-REDUCTASE-RELATED"/>
    <property type="match status" value="1"/>
</dbReference>
<dbReference type="RefSeq" id="WP_135753018.1">
    <property type="nucleotide sequence ID" value="NZ_RQFD01000003.1"/>
</dbReference>
<keyword evidence="5" id="KW-0521">NADP</keyword>
<evidence type="ECO:0000259" key="10">
    <source>
        <dbReference type="Pfam" id="PF08546"/>
    </source>
</evidence>
<evidence type="ECO:0000256" key="5">
    <source>
        <dbReference type="ARBA" id="ARBA00022857"/>
    </source>
</evidence>
<evidence type="ECO:0000256" key="6">
    <source>
        <dbReference type="ARBA" id="ARBA00023002"/>
    </source>
</evidence>
<comment type="similarity">
    <text evidence="2">Belongs to the ketopantoate reductase family.</text>
</comment>
<dbReference type="GO" id="GO:0050661">
    <property type="term" value="F:NADP binding"/>
    <property type="evidence" value="ECO:0007669"/>
    <property type="project" value="TreeGrafter"/>
</dbReference>
<dbReference type="EC" id="1.1.1.169" evidence="3"/>
<organism evidence="12 14">
    <name type="scientific">Leptospira bouyouniensis</name>
    <dbReference type="NCBI Taxonomy" id="2484911"/>
    <lineage>
        <taxon>Bacteria</taxon>
        <taxon>Pseudomonadati</taxon>
        <taxon>Spirochaetota</taxon>
        <taxon>Spirochaetia</taxon>
        <taxon>Leptospirales</taxon>
        <taxon>Leptospiraceae</taxon>
        <taxon>Leptospira</taxon>
    </lineage>
</organism>
<name>A0A7I0IMP9_9LEPT</name>
<gene>
    <name evidence="11" type="ORF">EHQ10_01480</name>
    <name evidence="12" type="ORF">EHQ43_10675</name>
</gene>
<accession>A0A7I0IMP9</accession>
<dbReference type="Proteomes" id="UP000297641">
    <property type="component" value="Unassembled WGS sequence"/>
</dbReference>
<evidence type="ECO:0000256" key="4">
    <source>
        <dbReference type="ARBA" id="ARBA00019465"/>
    </source>
</evidence>
<dbReference type="Pfam" id="PF02558">
    <property type="entry name" value="ApbA"/>
    <property type="match status" value="1"/>
</dbReference>
<proteinExistence type="inferred from homology"/>
<keyword evidence="13" id="KW-1185">Reference proteome</keyword>
<evidence type="ECO:0000256" key="3">
    <source>
        <dbReference type="ARBA" id="ARBA00013014"/>
    </source>
</evidence>
<dbReference type="Gene3D" id="3.40.50.720">
    <property type="entry name" value="NAD(P)-binding Rossmann-like Domain"/>
    <property type="match status" value="1"/>
</dbReference>
<evidence type="ECO:0000313" key="13">
    <source>
        <dbReference type="Proteomes" id="UP000297617"/>
    </source>
</evidence>
<evidence type="ECO:0000313" key="12">
    <source>
        <dbReference type="EMBL" id="TGL04750.1"/>
    </source>
</evidence>
<evidence type="ECO:0000259" key="9">
    <source>
        <dbReference type="Pfam" id="PF02558"/>
    </source>
</evidence>
<feature type="domain" description="Ketopantoate reductase N-terminal" evidence="9">
    <location>
        <begin position="8"/>
        <end position="154"/>
    </location>
</feature>
<dbReference type="InterPro" id="IPR050838">
    <property type="entry name" value="Ketopantoate_reductase"/>
</dbReference>
<dbReference type="EMBL" id="RQFT01000010">
    <property type="protein sequence ID" value="TGL04750.1"/>
    <property type="molecule type" value="Genomic_DNA"/>
</dbReference>
<reference evidence="11" key="1">
    <citation type="submission" date="2018-10" db="EMBL/GenBank/DDBJ databases">
        <authorList>
            <person name="Vincent A.T."/>
            <person name="Schiettekatte O."/>
            <person name="Bourhy P."/>
            <person name="Veyrier F.J."/>
            <person name="Picardeau M."/>
        </authorList>
    </citation>
    <scope>NUCLEOTIDE SEQUENCE</scope>
    <source>
        <strain evidence="11">201800295</strain>
    </source>
</reference>
<protein>
    <recommendedName>
        <fullName evidence="4">2-dehydropantoate 2-reductase</fullName>
        <ecNumber evidence="3">1.1.1.169</ecNumber>
    </recommendedName>
    <alternativeName>
        <fullName evidence="7">Ketopantoate reductase</fullName>
    </alternativeName>
</protein>
<dbReference type="AlphaFoldDB" id="A0A7I0IMP9"/>